<reference evidence="2 3" key="1">
    <citation type="journal article" date="2018" name="BMC Genomics">
        <title>Comparative genome analyses reveal sequence features reflecting distinct modes of host-adaptation between dicot and monocot powdery mildew.</title>
        <authorList>
            <person name="Wu Y."/>
            <person name="Ma X."/>
            <person name="Pan Z."/>
            <person name="Kale S.D."/>
            <person name="Song Y."/>
            <person name="King H."/>
            <person name="Zhang Q."/>
            <person name="Presley C."/>
            <person name="Deng X."/>
            <person name="Wei C.I."/>
            <person name="Xiao S."/>
        </authorList>
    </citation>
    <scope>NUCLEOTIDE SEQUENCE [LARGE SCALE GENOMIC DNA]</scope>
    <source>
        <strain evidence="2">UMSG3</strain>
    </source>
</reference>
<name>A0A420I2A6_9PEZI</name>
<dbReference type="AlphaFoldDB" id="A0A420I2A6"/>
<accession>A0A420I2A6</accession>
<comment type="caution">
    <text evidence="2">The sequence shown here is derived from an EMBL/GenBank/DDBJ whole genome shotgun (WGS) entry which is preliminary data.</text>
</comment>
<organism evidence="2 3">
    <name type="scientific">Golovinomyces cichoracearum</name>
    <dbReference type="NCBI Taxonomy" id="62708"/>
    <lineage>
        <taxon>Eukaryota</taxon>
        <taxon>Fungi</taxon>
        <taxon>Dikarya</taxon>
        <taxon>Ascomycota</taxon>
        <taxon>Pezizomycotina</taxon>
        <taxon>Leotiomycetes</taxon>
        <taxon>Erysiphales</taxon>
        <taxon>Erysiphaceae</taxon>
        <taxon>Golovinomyces</taxon>
    </lineage>
</organism>
<evidence type="ECO:0000256" key="1">
    <source>
        <dbReference type="SAM" id="MobiDB-lite"/>
    </source>
</evidence>
<feature type="compositionally biased region" description="Polar residues" evidence="1">
    <location>
        <begin position="72"/>
        <end position="87"/>
    </location>
</feature>
<evidence type="ECO:0000313" key="2">
    <source>
        <dbReference type="EMBL" id="RKF63823.1"/>
    </source>
</evidence>
<feature type="region of interest" description="Disordered" evidence="1">
    <location>
        <begin position="1"/>
        <end position="22"/>
    </location>
</feature>
<gene>
    <name evidence="2" type="ORF">GcM3_136019</name>
</gene>
<proteinExistence type="predicted"/>
<keyword evidence="3" id="KW-1185">Reference proteome</keyword>
<evidence type="ECO:0000313" key="3">
    <source>
        <dbReference type="Proteomes" id="UP000283383"/>
    </source>
</evidence>
<feature type="region of interest" description="Disordered" evidence="1">
    <location>
        <begin position="61"/>
        <end position="87"/>
    </location>
</feature>
<dbReference type="Proteomes" id="UP000283383">
    <property type="component" value="Unassembled WGS sequence"/>
</dbReference>
<protein>
    <submittedName>
        <fullName evidence="2">Uncharacterized protein</fullName>
    </submittedName>
</protein>
<feature type="compositionally biased region" description="Basic and acidic residues" evidence="1">
    <location>
        <begin position="61"/>
        <end position="71"/>
    </location>
</feature>
<dbReference type="EMBL" id="MCBQ01013682">
    <property type="protein sequence ID" value="RKF63823.1"/>
    <property type="molecule type" value="Genomic_DNA"/>
</dbReference>
<sequence>MSGEDIRMMDGSSDKTPSLGGAELTNLLKRLEDQEIRENNHRIEMEKMRTDMQTILSIIERQNDEQIHERVQSTNLPADSSSQNRNP</sequence>